<evidence type="ECO:0000256" key="8">
    <source>
        <dbReference type="ARBA" id="ARBA00022490"/>
    </source>
</evidence>
<evidence type="ECO:0000256" key="6">
    <source>
        <dbReference type="ARBA" id="ARBA00012778"/>
    </source>
</evidence>
<dbReference type="FunFam" id="3.20.20.80:FF:000070">
    <property type="entry name" value="GDB1p Glycogen debranching enzyme"/>
    <property type="match status" value="1"/>
</dbReference>
<dbReference type="Gene3D" id="3.20.20.80">
    <property type="entry name" value="Glycosidases"/>
    <property type="match status" value="2"/>
</dbReference>
<dbReference type="SUPFAM" id="SSF51445">
    <property type="entry name" value="(Trans)glycosidases"/>
    <property type="match status" value="1"/>
</dbReference>
<organism evidence="21 22">
    <name type="scientific">Magallana gigas</name>
    <name type="common">Pacific oyster</name>
    <name type="synonym">Crassostrea gigas</name>
    <dbReference type="NCBI Taxonomy" id="29159"/>
    <lineage>
        <taxon>Eukaryota</taxon>
        <taxon>Metazoa</taxon>
        <taxon>Spiralia</taxon>
        <taxon>Lophotrochozoa</taxon>
        <taxon>Mollusca</taxon>
        <taxon>Bivalvia</taxon>
        <taxon>Autobranchia</taxon>
        <taxon>Pteriomorphia</taxon>
        <taxon>Ostreida</taxon>
        <taxon>Ostreoidea</taxon>
        <taxon>Ostreidae</taxon>
        <taxon>Magallana</taxon>
    </lineage>
</organism>
<dbReference type="EnsemblMetazoa" id="G816.1">
    <property type="protein sequence ID" value="G816.1:cds"/>
    <property type="gene ID" value="G816"/>
</dbReference>
<evidence type="ECO:0000256" key="9">
    <source>
        <dbReference type="ARBA" id="ARBA00022676"/>
    </source>
</evidence>
<feature type="domain" description="Glycogen debranching enzyme C-terminal" evidence="17">
    <location>
        <begin position="1107"/>
        <end position="1557"/>
    </location>
</feature>
<evidence type="ECO:0000256" key="1">
    <source>
        <dbReference type="ARBA" id="ARBA00000439"/>
    </source>
</evidence>
<dbReference type="EC" id="2.4.1.25" evidence="5"/>
<dbReference type="Pfam" id="PF06202">
    <property type="entry name" value="GDE_C"/>
    <property type="match status" value="1"/>
</dbReference>
<dbReference type="GO" id="GO:0005978">
    <property type="term" value="P:glycogen biosynthetic process"/>
    <property type="evidence" value="ECO:0007669"/>
    <property type="project" value="UniProtKB-KW"/>
</dbReference>
<feature type="domain" description="Glycogen debranching enzyme glucanotransferase" evidence="19">
    <location>
        <begin position="161"/>
        <end position="592"/>
    </location>
</feature>
<feature type="domain" description="Eukaryotic glycogen debranching enzyme N-terminal" evidence="18">
    <location>
        <begin position="52"/>
        <end position="143"/>
    </location>
</feature>
<comment type="function">
    <text evidence="3">Multifunctional enzyme acting as 1,4-alpha-D-glucan:1,4-alpha-D-glucan 4-alpha-D-glycosyltransferase and amylo-1,6-glucosidase in glycogen degradation.</text>
</comment>
<evidence type="ECO:0000259" key="19">
    <source>
        <dbReference type="Pfam" id="PF14701"/>
    </source>
</evidence>
<name>A0A8W8NU04_MAGGI</name>
<dbReference type="PANTHER" id="PTHR10569">
    <property type="entry name" value="GLYCOGEN DEBRANCHING ENZYME"/>
    <property type="match status" value="1"/>
</dbReference>
<dbReference type="InterPro" id="IPR017853">
    <property type="entry name" value="GH"/>
</dbReference>
<sequence length="1587" mass="180039">MSFLGSFTAFPNDIIYKSAQKTMLTKQIRVLTLNGGENRETTLYRLQKGWILRFNLGPSLFVSPVRIFCNHPTKKNEPFDRNKYTELKWNSPSGSKVDRHDLFAEVQIHTAGSFNYYFTADGSKDRQHADGEGYFLVDPILSLSTNDNPSEEADDDEEVEELCLDSIQCQTVIAKLLGPFPEWEGRLKVSYETGYNMIHFTPIQELGQSNSAYSIRNQLCLNPSFNTKDKKYGYNDVEKLVNEMVVNWKTLSLTDLVLNHTANDSPWLQEHPECGYNLVNSPHLKPAFLVDRILLHFSLDIGDGKYEAKGIPDTIDKMEHLEAIRRVLQEEVLPHFKLHEFFTMDIEIILRDFKRAIEEARPIASSRPQLDLIQDPQYRRNKSTVDMNTALHLYNTDKPGVSSRAERIQRCCGDFKAKLEDLNRHKMAEVQDHLNTAVSNFVANVKYRFVDGHGPRIGKVSAKEPLMWNYFVQPKSYDGTLAAEEVNMDGDSGKLIMAVNGWVMGDDPLRNFADPDRYVYLRRELIPWGDSCKLRFGKEPKDCPYLWQHMKEYTEKTVKVFHGVRLDNCHSTPIHVAEYMLDAARKIRPDLYVVAELFTGSECVDNIFMNKLGINSLIREALSANDCQDQGRLVYKYGGTSVGSFIQPRVQPLLPTTAHALFFDQTHDNESPVEKRSPYDPFPSSAIVAMACCATGSNRGYDQLVPHHIHVVNEERLYMSWATWDLPEPPFMNDKFGITAGKKILNQLHYQLGVTGFSEVYVDQLSHDTVAITRHNPINHDSYVMVARTAFHHPHNPKETGYIRPLTLDGDITEIVFEAKFSMTDGYKYEKNPKYINGLPNYYLDIRENLSPEASGLIKVRKQGDSSIVDFHTFTPGCVVVVKQVLPTRAKNAILKIRRGVSQFGYLMRSYSGRTMFDESFDKSNFHAIVSKLTLSDMNIVLYRCDSEEKADGNGFGAYDIPGHGPMVYCGLRGLMAVLAHVRPNNDLGHPLCNNLREGNWLSDYVAKRLQVHPTTKDLGQWFEGVLGHLKDIPRFLVPCYFDTVITGAYVVLRDQAMKLMSEFIQDGSTFVHMLSLGSLQFCGFVKNAKLPKLSEFVKSTTPKVDVDHPLSLAAGFPHFASGYMRNWGRDTFIAIRGLLLLTGRFCDAKLIILAYGGCLRHGLIPNLLNEGSGARYNCRDAVWWWFQAIQDYCKFKGTDILKEKVARLYPSDDSTVHQPGEYDQPLYEVMQEALQRHAEGLKYRERNAGTQIDDQMKDEGFNNEIGVDWETGFVFGGNEHNCGTWMDKMGSSAKAGNKGKPATPRSGSAVELVGLSMSALTWLEKLAAQKVYPYDGVSAIKNGVSTKVTFKDWCALIKSNFEKHFWINVDQEAEYEPHPELINRRGIYKDSFFAKPFWADFQLRPNFPIAMIVAPQLFTPEHAWIALTQAEEVLLGSLGMKTLDPRDWAYVGDYDNSNDSSDPKVAHGFNYHNGPEWIWPIGYFLRAKLYYAKALEPKKKGLLKSTISFIKTRLTSHYAHVMDSPWQSLPELTNSNGQFCASSCPAQAWSVACVLEVLYDLEEVGLVDDIAPRRNSADLSQQTVLV</sequence>
<evidence type="ECO:0000256" key="4">
    <source>
        <dbReference type="ARBA" id="ARBA00004496"/>
    </source>
</evidence>
<keyword evidence="10" id="KW-0808">Transferase</keyword>
<dbReference type="InterPro" id="IPR029436">
    <property type="entry name" value="AGL_euk_N"/>
</dbReference>
<dbReference type="Pfam" id="PF14699">
    <property type="entry name" value="hGDE_N"/>
    <property type="match status" value="1"/>
</dbReference>
<evidence type="ECO:0000256" key="3">
    <source>
        <dbReference type="ARBA" id="ARBA00003530"/>
    </source>
</evidence>
<dbReference type="FunFam" id="3.20.20.80:FF:000206">
    <property type="entry name" value="Amylo-alpha-1, 6-glucosidase, 4-alpha-glucanotransferase b"/>
    <property type="match status" value="1"/>
</dbReference>
<evidence type="ECO:0000256" key="2">
    <source>
        <dbReference type="ARBA" id="ARBA00000927"/>
    </source>
</evidence>
<dbReference type="Pfam" id="PF14701">
    <property type="entry name" value="hDGE_amylase"/>
    <property type="match status" value="1"/>
</dbReference>
<dbReference type="CDD" id="cd11327">
    <property type="entry name" value="AmyAc_Glg_debranch_2"/>
    <property type="match status" value="1"/>
</dbReference>
<comment type="catalytic activity">
    <reaction evidence="2">
        <text>Hydrolysis of (1-&gt;6)-alpha-D-glucosidic branch linkages in glycogen phosphorylase limit dextrin.</text>
        <dbReference type="EC" id="3.2.1.33"/>
    </reaction>
</comment>
<evidence type="ECO:0000256" key="10">
    <source>
        <dbReference type="ARBA" id="ARBA00022679"/>
    </source>
</evidence>
<evidence type="ECO:0000256" key="16">
    <source>
        <dbReference type="ARBA" id="ARBA00031477"/>
    </source>
</evidence>
<keyword evidence="11" id="KW-0378">Hydrolase</keyword>
<dbReference type="FunFam" id="1.50.10.10:FF:000039">
    <property type="entry name" value="Glycogen debranching enzyme Gdb1, putative"/>
    <property type="match status" value="1"/>
</dbReference>
<evidence type="ECO:0000256" key="12">
    <source>
        <dbReference type="ARBA" id="ARBA00023056"/>
    </source>
</evidence>
<accession>A0A8W8NU04</accession>
<keyword evidence="13" id="KW-0511">Multifunctional enzyme</keyword>
<keyword evidence="9" id="KW-0328">Glycosyltransferase</keyword>
<protein>
    <recommendedName>
        <fullName evidence="7">Glycogen debranching enzyme</fullName>
        <ecNumber evidence="5">2.4.1.25</ecNumber>
        <ecNumber evidence="6">3.2.1.33</ecNumber>
    </recommendedName>
    <alternativeName>
        <fullName evidence="16">Glycogen debrancher</fullName>
    </alternativeName>
</protein>
<dbReference type="NCBIfam" id="TIGR01531">
    <property type="entry name" value="glyc_debranch"/>
    <property type="match status" value="1"/>
</dbReference>
<evidence type="ECO:0000256" key="13">
    <source>
        <dbReference type="ARBA" id="ARBA00023268"/>
    </source>
</evidence>
<comment type="subcellular location">
    <subcellularLocation>
        <location evidence="4">Cytoplasm</location>
    </subcellularLocation>
</comment>
<evidence type="ECO:0000259" key="20">
    <source>
        <dbReference type="Pfam" id="PF14702"/>
    </source>
</evidence>
<dbReference type="PANTHER" id="PTHR10569:SF2">
    <property type="entry name" value="GLYCOGEN DEBRANCHING ENZYME"/>
    <property type="match status" value="1"/>
</dbReference>
<evidence type="ECO:0000256" key="14">
    <source>
        <dbReference type="ARBA" id="ARBA00023295"/>
    </source>
</evidence>
<keyword evidence="8" id="KW-0963">Cytoplasm</keyword>
<dbReference type="Gene3D" id="1.50.10.10">
    <property type="match status" value="1"/>
</dbReference>
<dbReference type="Proteomes" id="UP000005408">
    <property type="component" value="Unassembled WGS sequence"/>
</dbReference>
<evidence type="ECO:0000256" key="15">
    <source>
        <dbReference type="ARBA" id="ARBA00025780"/>
    </source>
</evidence>
<dbReference type="GO" id="GO:0004135">
    <property type="term" value="F:amylo-alpha-1,6-glucosidase activity"/>
    <property type="evidence" value="ECO:0007669"/>
    <property type="project" value="UniProtKB-EC"/>
</dbReference>
<keyword evidence="14" id="KW-0326">Glycosidase</keyword>
<evidence type="ECO:0000256" key="5">
    <source>
        <dbReference type="ARBA" id="ARBA00012560"/>
    </source>
</evidence>
<dbReference type="InterPro" id="IPR010401">
    <property type="entry name" value="AGL/Gdb1"/>
</dbReference>
<evidence type="ECO:0000256" key="7">
    <source>
        <dbReference type="ARBA" id="ARBA00020723"/>
    </source>
</evidence>
<comment type="catalytic activity">
    <reaction evidence="1">
        <text>Transfers a segment of a (1-&gt;4)-alpha-D-glucan to a new position in an acceptor, which may be glucose or a (1-&gt;4)-alpha-D-glucan.</text>
        <dbReference type="EC" id="2.4.1.25"/>
    </reaction>
</comment>
<dbReference type="InterPro" id="IPR012341">
    <property type="entry name" value="6hp_glycosidase-like_sf"/>
</dbReference>
<reference evidence="21" key="1">
    <citation type="submission" date="2022-08" db="UniProtKB">
        <authorList>
            <consortium name="EnsemblMetazoa"/>
        </authorList>
    </citation>
    <scope>IDENTIFICATION</scope>
    <source>
        <strain evidence="21">05x7-T-G4-1.051#20</strain>
    </source>
</reference>
<dbReference type="SUPFAM" id="SSF48208">
    <property type="entry name" value="Six-hairpin glycosidases"/>
    <property type="match status" value="1"/>
</dbReference>
<dbReference type="InterPro" id="IPR032788">
    <property type="entry name" value="AGL_central"/>
</dbReference>
<dbReference type="GO" id="GO:0005737">
    <property type="term" value="C:cytoplasm"/>
    <property type="evidence" value="ECO:0007669"/>
    <property type="project" value="UniProtKB-SubCell"/>
</dbReference>
<feature type="domain" description="Glycogen debranching enzyme central" evidence="20">
    <location>
        <begin position="737"/>
        <end position="1010"/>
    </location>
</feature>
<proteinExistence type="inferred from homology"/>
<comment type="similarity">
    <text evidence="15">Belongs to the glycogen debranching enzyme family.</text>
</comment>
<dbReference type="InterPro" id="IPR008928">
    <property type="entry name" value="6-hairpin_glycosidase_sf"/>
</dbReference>
<evidence type="ECO:0000313" key="22">
    <source>
        <dbReference type="Proteomes" id="UP000005408"/>
    </source>
</evidence>
<evidence type="ECO:0000256" key="11">
    <source>
        <dbReference type="ARBA" id="ARBA00022801"/>
    </source>
</evidence>
<keyword evidence="22" id="KW-1185">Reference proteome</keyword>
<evidence type="ECO:0000313" key="21">
    <source>
        <dbReference type="EnsemblMetazoa" id="G816.1:cds"/>
    </source>
</evidence>
<dbReference type="GO" id="GO:0004134">
    <property type="term" value="F:4-alpha-glucanotransferase activity"/>
    <property type="evidence" value="ECO:0007669"/>
    <property type="project" value="UniProtKB-EC"/>
</dbReference>
<dbReference type="EC" id="3.2.1.33" evidence="6"/>
<dbReference type="Pfam" id="PF14702">
    <property type="entry name" value="hGDE_central"/>
    <property type="match status" value="1"/>
</dbReference>
<dbReference type="InterPro" id="IPR006421">
    <property type="entry name" value="Glycogen_debranch_met"/>
</dbReference>
<keyword evidence="12" id="KW-0320">Glycogen biosynthesis</keyword>
<evidence type="ECO:0000259" key="18">
    <source>
        <dbReference type="Pfam" id="PF14699"/>
    </source>
</evidence>
<evidence type="ECO:0000259" key="17">
    <source>
        <dbReference type="Pfam" id="PF06202"/>
    </source>
</evidence>
<dbReference type="GO" id="GO:0005980">
    <property type="term" value="P:glycogen catabolic process"/>
    <property type="evidence" value="ECO:0007669"/>
    <property type="project" value="InterPro"/>
</dbReference>
<dbReference type="InterPro" id="IPR032790">
    <property type="entry name" value="GDE_C"/>
</dbReference>
<dbReference type="InterPro" id="IPR032792">
    <property type="entry name" value="AGL_glucanoTrfase"/>
</dbReference>